<feature type="region of interest" description="Disordered" evidence="1">
    <location>
        <begin position="1"/>
        <end position="47"/>
    </location>
</feature>
<accession>A0A409XSP7</accession>
<dbReference type="InParanoid" id="A0A409XSP7"/>
<dbReference type="EMBL" id="NHYD01000598">
    <property type="protein sequence ID" value="PPQ93833.1"/>
    <property type="molecule type" value="Genomic_DNA"/>
</dbReference>
<feature type="compositionally biased region" description="Acidic residues" evidence="1">
    <location>
        <begin position="332"/>
        <end position="342"/>
    </location>
</feature>
<proteinExistence type="predicted"/>
<name>A0A409XSP7_PSICY</name>
<dbReference type="Proteomes" id="UP000283269">
    <property type="component" value="Unassembled WGS sequence"/>
</dbReference>
<evidence type="ECO:0000313" key="2">
    <source>
        <dbReference type="EMBL" id="PPQ93833.1"/>
    </source>
</evidence>
<organism evidence="2 3">
    <name type="scientific">Psilocybe cyanescens</name>
    <dbReference type="NCBI Taxonomy" id="93625"/>
    <lineage>
        <taxon>Eukaryota</taxon>
        <taxon>Fungi</taxon>
        <taxon>Dikarya</taxon>
        <taxon>Basidiomycota</taxon>
        <taxon>Agaricomycotina</taxon>
        <taxon>Agaricomycetes</taxon>
        <taxon>Agaricomycetidae</taxon>
        <taxon>Agaricales</taxon>
        <taxon>Agaricineae</taxon>
        <taxon>Strophariaceae</taxon>
        <taxon>Psilocybe</taxon>
    </lineage>
</organism>
<evidence type="ECO:0000256" key="1">
    <source>
        <dbReference type="SAM" id="MobiDB-lite"/>
    </source>
</evidence>
<feature type="region of interest" description="Disordered" evidence="1">
    <location>
        <begin position="137"/>
        <end position="175"/>
    </location>
</feature>
<reference evidence="2 3" key="1">
    <citation type="journal article" date="2018" name="Evol. Lett.">
        <title>Horizontal gene cluster transfer increased hallucinogenic mushroom diversity.</title>
        <authorList>
            <person name="Reynolds H.T."/>
            <person name="Vijayakumar V."/>
            <person name="Gluck-Thaler E."/>
            <person name="Korotkin H.B."/>
            <person name="Matheny P.B."/>
            <person name="Slot J.C."/>
        </authorList>
    </citation>
    <scope>NUCLEOTIDE SEQUENCE [LARGE SCALE GENOMIC DNA]</scope>
    <source>
        <strain evidence="2 3">2631</strain>
    </source>
</reference>
<comment type="caution">
    <text evidence="2">The sequence shown here is derived from an EMBL/GenBank/DDBJ whole genome shotgun (WGS) entry which is preliminary data.</text>
</comment>
<protein>
    <submittedName>
        <fullName evidence="2">Uncharacterized protein</fullName>
    </submittedName>
</protein>
<sequence>MVPVTSQASLYPDSEQAAELSDFQSGQESIRSREAVHPSRPSSRLDFNRTILSPTSSEVHPDSGAVQWSHSLFQSLGISNLRLSSIKPHPQAKADTMEPATLMPVATGEKCDRLNSNDHSTSISTYNSVPHDCIGSQVAPRKSPKTSPPPVSRLCFPFVTTSPRRNKPPPPPPTRHKYSCFPSLMSPSSTGRPLPKHQRHNYRQHGYSRLALQQIKWFWSTREEDWEGYNMYHHDVLPYEGVPSKGNLSLPPSHPSAPRMLRTSISPEILPPMTIHPRRGDISALRDPYCMHIDRCFADVPTWTISKTLWMHELHMAVDERNADARHTPQEDFSDAESESELEMSVSTGFSDDSDATLVESESETDLPNLLANKLDIKAKDQSEQGRMLEAGSSSTAISQSFFNSSGHTLDIGHWFRSVNLVHTKAPSGFAGRTKSGRLTNWYRRWELLMELSRGDRNRRHLFSETVAPPLDIGPRVNNTRRFFLGHKETEADEDDAWNARLEDIGV</sequence>
<feature type="region of interest" description="Disordered" evidence="1">
    <location>
        <begin position="324"/>
        <end position="356"/>
    </location>
</feature>
<keyword evidence="3" id="KW-1185">Reference proteome</keyword>
<gene>
    <name evidence="2" type="ORF">CVT25_013542</name>
</gene>
<dbReference type="OrthoDB" id="2921613at2759"/>
<evidence type="ECO:0000313" key="3">
    <source>
        <dbReference type="Proteomes" id="UP000283269"/>
    </source>
</evidence>
<dbReference type="AlphaFoldDB" id="A0A409XSP7"/>